<feature type="domain" description="Fatty acid hydroxylase" evidence="2">
    <location>
        <begin position="66"/>
        <end position="207"/>
    </location>
</feature>
<reference evidence="3 4" key="1">
    <citation type="submission" date="2020-08" db="EMBL/GenBank/DDBJ databases">
        <title>Genomic Encyclopedia of Type Strains, Phase IV (KMG-IV): sequencing the most valuable type-strain genomes for metagenomic binning, comparative biology and taxonomic classification.</title>
        <authorList>
            <person name="Goeker M."/>
        </authorList>
    </citation>
    <scope>NUCLEOTIDE SEQUENCE [LARGE SCALE GENOMIC DNA]</scope>
    <source>
        <strain evidence="3 4">DSM 17328</strain>
    </source>
</reference>
<proteinExistence type="predicted"/>
<evidence type="ECO:0000313" key="3">
    <source>
        <dbReference type="EMBL" id="MBB4632514.1"/>
    </source>
</evidence>
<protein>
    <submittedName>
        <fullName evidence="3">Sterol desaturase/sphingolipid hydroxylase (Fatty acid hydroxylase superfamily)</fullName>
    </submittedName>
</protein>
<dbReference type="InterPro" id="IPR006694">
    <property type="entry name" value="Fatty_acid_hydroxylase"/>
</dbReference>
<name>A0A7W7B1X6_9SPHN</name>
<dbReference type="GO" id="GO:0005506">
    <property type="term" value="F:iron ion binding"/>
    <property type="evidence" value="ECO:0007669"/>
    <property type="project" value="InterPro"/>
</dbReference>
<feature type="transmembrane region" description="Helical" evidence="1">
    <location>
        <begin position="143"/>
        <end position="163"/>
    </location>
</feature>
<organism evidence="3 4">
    <name type="scientific">Sphingosinicella soli</name>
    <dbReference type="NCBI Taxonomy" id="333708"/>
    <lineage>
        <taxon>Bacteria</taxon>
        <taxon>Pseudomonadati</taxon>
        <taxon>Pseudomonadota</taxon>
        <taxon>Alphaproteobacteria</taxon>
        <taxon>Sphingomonadales</taxon>
        <taxon>Sphingosinicellaceae</taxon>
        <taxon>Sphingosinicella</taxon>
    </lineage>
</organism>
<dbReference type="EMBL" id="JACHNZ010000022">
    <property type="protein sequence ID" value="MBB4632514.1"/>
    <property type="molecule type" value="Genomic_DNA"/>
</dbReference>
<evidence type="ECO:0000259" key="2">
    <source>
        <dbReference type="Pfam" id="PF04116"/>
    </source>
</evidence>
<gene>
    <name evidence="3" type="ORF">GGQ98_002139</name>
</gene>
<keyword evidence="1" id="KW-1133">Transmembrane helix</keyword>
<keyword evidence="1" id="KW-0472">Membrane</keyword>
<dbReference type="GO" id="GO:0008610">
    <property type="term" value="P:lipid biosynthetic process"/>
    <property type="evidence" value="ECO:0007669"/>
    <property type="project" value="InterPro"/>
</dbReference>
<dbReference type="Pfam" id="PF04116">
    <property type="entry name" value="FA_hydroxylase"/>
    <property type="match status" value="1"/>
</dbReference>
<feature type="transmembrane region" description="Helical" evidence="1">
    <location>
        <begin position="57"/>
        <end position="78"/>
    </location>
</feature>
<evidence type="ECO:0000256" key="1">
    <source>
        <dbReference type="SAM" id="Phobius"/>
    </source>
</evidence>
<sequence>MQVLKGYRLGMWSKSHNLSKMTFRELVVAYFQYYAIQAYLLLTVACAYVAVAYPTTLLRGAAAAGIAVAAYPLAWFLLHRYVLHSNWMFKSPLTARTWKRIHYDHHQDPNHLEVLFGALYTTLPTIALVTIPMGYAIGGIGGAAWGFGAGLLTTCFYEFCHCIQHLSYKPRMPWLVEMKTRHMEHHFHDEDGNFGITSFLWDKLLGTYYQRAERPEKSETVFNLGYTPQAAEKWPWVSEMSGGVAEGHPRQRLKKAA</sequence>
<keyword evidence="1" id="KW-0812">Transmembrane</keyword>
<evidence type="ECO:0000313" key="4">
    <source>
        <dbReference type="Proteomes" id="UP000566324"/>
    </source>
</evidence>
<feature type="transmembrane region" description="Helical" evidence="1">
    <location>
        <begin position="27"/>
        <end position="51"/>
    </location>
</feature>
<accession>A0A7W7B1X6</accession>
<dbReference type="Proteomes" id="UP000566324">
    <property type="component" value="Unassembled WGS sequence"/>
</dbReference>
<keyword evidence="4" id="KW-1185">Reference proteome</keyword>
<feature type="transmembrane region" description="Helical" evidence="1">
    <location>
        <begin position="114"/>
        <end position="137"/>
    </location>
</feature>
<dbReference type="AlphaFoldDB" id="A0A7W7B1X6"/>
<dbReference type="RefSeq" id="WP_184069251.1">
    <property type="nucleotide sequence ID" value="NZ_JACHNZ010000022.1"/>
</dbReference>
<dbReference type="GO" id="GO:0016491">
    <property type="term" value="F:oxidoreductase activity"/>
    <property type="evidence" value="ECO:0007669"/>
    <property type="project" value="InterPro"/>
</dbReference>
<comment type="caution">
    <text evidence="3">The sequence shown here is derived from an EMBL/GenBank/DDBJ whole genome shotgun (WGS) entry which is preliminary data.</text>
</comment>